<comment type="similarity">
    <text evidence="3">Belongs to the bacterial solute-binding protein 9 family.</text>
</comment>
<dbReference type="PANTHER" id="PTHR42953">
    <property type="entry name" value="HIGH-AFFINITY ZINC UPTAKE SYSTEM PROTEIN ZNUA-RELATED"/>
    <property type="match status" value="1"/>
</dbReference>
<evidence type="ECO:0000256" key="2">
    <source>
        <dbReference type="ARBA" id="ARBA00022729"/>
    </source>
</evidence>
<dbReference type="InterPro" id="IPR006129">
    <property type="entry name" value="AdhesinB"/>
</dbReference>
<dbReference type="Pfam" id="PF01297">
    <property type="entry name" value="ZnuA"/>
    <property type="match status" value="1"/>
</dbReference>
<keyword evidence="2 6" id="KW-0732">Signal</keyword>
<sequence>MKLKALFFTLLLVIAAALAGCSSDGAKKDKNDKLKIYTTIFPIQDFTQKIGGKYVDAQSVLPPGVDAHSYEPTSKTMVKIAQGDAFIYAAIGLEGFADSAKETLKNEDVQVIPAAKGIKLAKGANHEHEGEAHDEHGEGDEHDHDHGDKDPHVWLDPIRSIQIAENIKEELVKLQPAHKKDFEKNFDELKTKLEKLDQDYKNTVSTASHKELLVSHAAYGYWEDRYGIHQISIAGLSPTNEPSQKQLKNIIKEAEKHKIKYIIFEKNVKPRVADVVKKEIGAESLTLNNLESVTKEQLNDKEDYFSLMEQNLDVLKKALNK</sequence>
<dbReference type="PRINTS" id="PR00690">
    <property type="entry name" value="ADHESNFAMILY"/>
</dbReference>
<reference evidence="8" key="1">
    <citation type="submission" date="2015-08" db="EMBL/GenBank/DDBJ databases">
        <title>Fjat-14210 dsm16467.</title>
        <authorList>
            <person name="Liu B."/>
            <person name="Wang J."/>
            <person name="Zhu Y."/>
            <person name="Liu G."/>
            <person name="Chen Q."/>
            <person name="Chen Z."/>
            <person name="Lan J."/>
            <person name="Che J."/>
            <person name="Ge C."/>
            <person name="Shi H."/>
            <person name="Pan Z."/>
            <person name="Liu X."/>
        </authorList>
    </citation>
    <scope>NUCLEOTIDE SEQUENCE [LARGE SCALE GENOMIC DNA]</scope>
    <source>
        <strain evidence="8">DSM 16467</strain>
    </source>
</reference>
<feature type="compositionally biased region" description="Basic and acidic residues" evidence="5">
    <location>
        <begin position="124"/>
        <end position="152"/>
    </location>
</feature>
<accession>A0A0M0L7W4</accession>
<keyword evidence="1 3" id="KW-0813">Transport</keyword>
<gene>
    <name evidence="7" type="ORF">AMD01_07430</name>
</gene>
<dbReference type="InterPro" id="IPR050492">
    <property type="entry name" value="Bact_metal-bind_prot9"/>
</dbReference>
<dbReference type="SUPFAM" id="SSF53807">
    <property type="entry name" value="Helical backbone' metal receptor"/>
    <property type="match status" value="1"/>
</dbReference>
<evidence type="ECO:0000256" key="6">
    <source>
        <dbReference type="SAM" id="SignalP"/>
    </source>
</evidence>
<dbReference type="PROSITE" id="PS51257">
    <property type="entry name" value="PROKAR_LIPOPROTEIN"/>
    <property type="match status" value="1"/>
</dbReference>
<evidence type="ECO:0000313" key="7">
    <source>
        <dbReference type="EMBL" id="KOO46753.1"/>
    </source>
</evidence>
<dbReference type="InterPro" id="IPR006127">
    <property type="entry name" value="ZnuA-like"/>
</dbReference>
<dbReference type="GO" id="GO:0030001">
    <property type="term" value="P:metal ion transport"/>
    <property type="evidence" value="ECO:0007669"/>
    <property type="project" value="InterPro"/>
</dbReference>
<keyword evidence="8" id="KW-1185">Reference proteome</keyword>
<dbReference type="EMBL" id="LILC01000011">
    <property type="protein sequence ID" value="KOO46753.1"/>
    <property type="molecule type" value="Genomic_DNA"/>
</dbReference>
<dbReference type="STRING" id="284581.AMD01_07430"/>
<dbReference type="GO" id="GO:0007155">
    <property type="term" value="P:cell adhesion"/>
    <property type="evidence" value="ECO:0007669"/>
    <property type="project" value="InterPro"/>
</dbReference>
<keyword evidence="4" id="KW-0175">Coiled coil</keyword>
<dbReference type="Proteomes" id="UP000037558">
    <property type="component" value="Unassembled WGS sequence"/>
</dbReference>
<evidence type="ECO:0000256" key="5">
    <source>
        <dbReference type="SAM" id="MobiDB-lite"/>
    </source>
</evidence>
<evidence type="ECO:0000256" key="1">
    <source>
        <dbReference type="ARBA" id="ARBA00022448"/>
    </source>
</evidence>
<dbReference type="PRINTS" id="PR00691">
    <property type="entry name" value="ADHESINB"/>
</dbReference>
<feature type="chain" id="PRO_5039646854" evidence="6">
    <location>
        <begin position="20"/>
        <end position="321"/>
    </location>
</feature>
<dbReference type="InterPro" id="IPR006128">
    <property type="entry name" value="Lipoprotein_PsaA-like"/>
</dbReference>
<evidence type="ECO:0000256" key="3">
    <source>
        <dbReference type="RuleBase" id="RU003512"/>
    </source>
</evidence>
<feature type="region of interest" description="Disordered" evidence="5">
    <location>
        <begin position="122"/>
        <end position="152"/>
    </location>
</feature>
<dbReference type="GO" id="GO:0046872">
    <property type="term" value="F:metal ion binding"/>
    <property type="evidence" value="ECO:0007669"/>
    <property type="project" value="InterPro"/>
</dbReference>
<protein>
    <submittedName>
        <fullName evidence="7">Adhesin</fullName>
    </submittedName>
</protein>
<dbReference type="PANTHER" id="PTHR42953:SF8">
    <property type="entry name" value="ZINT DOMAIN-CONTAINING PROTEIN"/>
    <property type="match status" value="1"/>
</dbReference>
<feature type="coiled-coil region" evidence="4">
    <location>
        <begin position="179"/>
        <end position="206"/>
    </location>
</feature>
<dbReference type="Gene3D" id="3.40.50.1980">
    <property type="entry name" value="Nitrogenase molybdenum iron protein domain"/>
    <property type="match status" value="2"/>
</dbReference>
<proteinExistence type="inferred from homology"/>
<feature type="signal peptide" evidence="6">
    <location>
        <begin position="1"/>
        <end position="19"/>
    </location>
</feature>
<dbReference type="CDD" id="cd01017">
    <property type="entry name" value="AdcA"/>
    <property type="match status" value="1"/>
</dbReference>
<dbReference type="OrthoDB" id="9810636at2"/>
<dbReference type="PATRIC" id="fig|284581.3.peg.3533"/>
<dbReference type="AlphaFoldDB" id="A0A0M0L7W4"/>
<dbReference type="RefSeq" id="WP_053400758.1">
    <property type="nucleotide sequence ID" value="NZ_LILC01000011.1"/>
</dbReference>
<evidence type="ECO:0000256" key="4">
    <source>
        <dbReference type="SAM" id="Coils"/>
    </source>
</evidence>
<evidence type="ECO:0000313" key="8">
    <source>
        <dbReference type="Proteomes" id="UP000037558"/>
    </source>
</evidence>
<comment type="caution">
    <text evidence="7">The sequence shown here is derived from an EMBL/GenBank/DDBJ whole genome shotgun (WGS) entry which is preliminary data.</text>
</comment>
<name>A0A0M0L7W4_9BACI</name>
<organism evidence="7 8">
    <name type="scientific">Priestia koreensis</name>
    <dbReference type="NCBI Taxonomy" id="284581"/>
    <lineage>
        <taxon>Bacteria</taxon>
        <taxon>Bacillati</taxon>
        <taxon>Bacillota</taxon>
        <taxon>Bacilli</taxon>
        <taxon>Bacillales</taxon>
        <taxon>Bacillaceae</taxon>
        <taxon>Priestia</taxon>
    </lineage>
</organism>